<feature type="binding site" evidence="18">
    <location>
        <begin position="180"/>
        <end position="181"/>
    </location>
    <ligand>
        <name>ATP</name>
        <dbReference type="ChEBI" id="CHEBI:30616"/>
    </ligand>
</feature>
<evidence type="ECO:0000256" key="8">
    <source>
        <dbReference type="ARBA" id="ARBA00022977"/>
    </source>
</evidence>
<dbReference type="HAMAP" id="MF_00021">
    <property type="entry name" value="ThiI"/>
    <property type="match status" value="1"/>
</dbReference>
<dbReference type="SMART" id="SM00981">
    <property type="entry name" value="THUMP"/>
    <property type="match status" value="1"/>
</dbReference>
<dbReference type="InterPro" id="IPR050102">
    <property type="entry name" value="tRNA_sulfurtransferase_ThiI"/>
</dbReference>
<evidence type="ECO:0000256" key="9">
    <source>
        <dbReference type="ARBA" id="ARBA00050570"/>
    </source>
</evidence>
<evidence type="ECO:0000256" key="17">
    <source>
        <dbReference type="ARBA" id="ARBA00080570"/>
    </source>
</evidence>
<evidence type="ECO:0000256" key="6">
    <source>
        <dbReference type="ARBA" id="ARBA00022840"/>
    </source>
</evidence>
<dbReference type="Pfam" id="PF02926">
    <property type="entry name" value="THUMP"/>
    <property type="match status" value="1"/>
</dbReference>
<dbReference type="InterPro" id="IPR014729">
    <property type="entry name" value="Rossmann-like_a/b/a_fold"/>
</dbReference>
<dbReference type="GO" id="GO:0004810">
    <property type="term" value="F:CCA tRNA nucleotidyltransferase activity"/>
    <property type="evidence" value="ECO:0007669"/>
    <property type="project" value="InterPro"/>
</dbReference>
<evidence type="ECO:0000256" key="14">
    <source>
        <dbReference type="ARBA" id="ARBA00071867"/>
    </source>
</evidence>
<dbReference type="InterPro" id="IPR004114">
    <property type="entry name" value="THUMP_dom"/>
</dbReference>
<dbReference type="CDD" id="cd01712">
    <property type="entry name" value="PPase_ThiI"/>
    <property type="match status" value="1"/>
</dbReference>
<dbReference type="EC" id="2.8.1.4" evidence="13 18"/>
<dbReference type="GO" id="GO:0005829">
    <property type="term" value="C:cytosol"/>
    <property type="evidence" value="ECO:0007669"/>
    <property type="project" value="TreeGrafter"/>
</dbReference>
<evidence type="ECO:0000256" key="12">
    <source>
        <dbReference type="ARBA" id="ARBA00061472"/>
    </source>
</evidence>
<dbReference type="InterPro" id="IPR003720">
    <property type="entry name" value="tRNA_STrfase"/>
</dbReference>
<dbReference type="GO" id="GO:0005524">
    <property type="term" value="F:ATP binding"/>
    <property type="evidence" value="ECO:0007669"/>
    <property type="project" value="UniProtKB-UniRule"/>
</dbReference>
<feature type="domain" description="THUMP" evidence="19">
    <location>
        <begin position="57"/>
        <end position="163"/>
    </location>
</feature>
<evidence type="ECO:0000256" key="11">
    <source>
        <dbReference type="ARBA" id="ARBA00058382"/>
    </source>
</evidence>
<dbReference type="GO" id="GO:0002937">
    <property type="term" value="P:tRNA 4-thiouridine biosynthesis"/>
    <property type="evidence" value="ECO:0007669"/>
    <property type="project" value="TreeGrafter"/>
</dbReference>
<keyword evidence="4 18" id="KW-0808">Transferase</keyword>
<dbReference type="FunFam" id="3.40.50.620:FF:000053">
    <property type="entry name" value="Probable tRNA sulfurtransferase"/>
    <property type="match status" value="1"/>
</dbReference>
<dbReference type="InterPro" id="IPR049961">
    <property type="entry name" value="ThiI_N"/>
</dbReference>
<evidence type="ECO:0000256" key="2">
    <source>
        <dbReference type="ARBA" id="ARBA00022490"/>
    </source>
</evidence>
<evidence type="ECO:0000256" key="10">
    <source>
        <dbReference type="ARBA" id="ARBA00052330"/>
    </source>
</evidence>
<accession>A0A7C3IRL6</accession>
<dbReference type="GO" id="GO:0009228">
    <property type="term" value="P:thiamine biosynthetic process"/>
    <property type="evidence" value="ECO:0007669"/>
    <property type="project" value="UniProtKB-KW"/>
</dbReference>
<keyword evidence="2 18" id="KW-0963">Cytoplasm</keyword>
<evidence type="ECO:0000256" key="5">
    <source>
        <dbReference type="ARBA" id="ARBA00022741"/>
    </source>
</evidence>
<dbReference type="CDD" id="cd11716">
    <property type="entry name" value="THUMP_ThiI"/>
    <property type="match status" value="1"/>
</dbReference>
<dbReference type="InterPro" id="IPR054173">
    <property type="entry name" value="ThiI_fer"/>
</dbReference>
<evidence type="ECO:0000256" key="3">
    <source>
        <dbReference type="ARBA" id="ARBA00022555"/>
    </source>
</evidence>
<dbReference type="GO" id="GO:0052837">
    <property type="term" value="P:thiazole biosynthetic process"/>
    <property type="evidence" value="ECO:0007669"/>
    <property type="project" value="TreeGrafter"/>
</dbReference>
<dbReference type="AlphaFoldDB" id="A0A7C3IRL6"/>
<keyword evidence="5 18" id="KW-0547">Nucleotide-binding</keyword>
<evidence type="ECO:0000256" key="18">
    <source>
        <dbReference type="HAMAP-Rule" id="MF_00021"/>
    </source>
</evidence>
<dbReference type="Pfam" id="PF22025">
    <property type="entry name" value="ThiI_fer"/>
    <property type="match status" value="1"/>
</dbReference>
<sequence length="392" mass="43538">MTTYLLKLGELTLKGGNRSEFEQILKRNLTTMLKGSRAVINITQGRFFVHCEGDKEAQVEAVLDRLIGIAGWAKARVCEKTVEAVVEACITEAKALAKAGVKTFKIEARRADKGFPLDSYGIMRAAGDGVCEAVPELQVDVRNPEQIISVEIRERAYVYGLAHRGRRGLPVGSAGRGLLLLSGGIDSPVAGYLMANRGMRLEAIYFHAYPYTSEEAQKKVHRLASIISQYALPIRLHTIPFTQVQVRIKQRAPDQWSTVLLRMAMMDAAGRLARRNRIHCLVTGESLSQVASQTVENIQCTESTARLPVFRPLIGTDKEETIRIAREIGTYETSILPYEDCCVLFSPAHPILHGNIEEARELYAGLELDEILEEALHHEVLEKCSAEEPNTI</sequence>
<evidence type="ECO:0000256" key="15">
    <source>
        <dbReference type="ARBA" id="ARBA00075337"/>
    </source>
</evidence>
<dbReference type="GO" id="GO:0000049">
    <property type="term" value="F:tRNA binding"/>
    <property type="evidence" value="ECO:0007669"/>
    <property type="project" value="UniProtKB-UniRule"/>
</dbReference>
<protein>
    <recommendedName>
        <fullName evidence="14 18">Probable tRNA sulfurtransferase</fullName>
        <ecNumber evidence="13 18">2.8.1.4</ecNumber>
    </recommendedName>
    <alternativeName>
        <fullName evidence="15 18">Sulfur carrier protein ThiS sulfurtransferase</fullName>
    </alternativeName>
    <alternativeName>
        <fullName evidence="16 18">Thiamine biosynthesis protein ThiI</fullName>
    </alternativeName>
    <alternativeName>
        <fullName evidence="17 18">tRNA 4-thiouridine synthase</fullName>
    </alternativeName>
</protein>
<gene>
    <name evidence="18 20" type="primary">thiI</name>
    <name evidence="20" type="ORF">ENS59_13215</name>
</gene>
<dbReference type="UniPathway" id="UPA00060"/>
<dbReference type="GO" id="GO:0140741">
    <property type="term" value="F:tRNA-uracil-4 sulfurtransferase activity"/>
    <property type="evidence" value="ECO:0007669"/>
    <property type="project" value="UniProtKB-EC"/>
</dbReference>
<keyword evidence="7 18" id="KW-0694">RNA-binding</keyword>
<evidence type="ECO:0000256" key="7">
    <source>
        <dbReference type="ARBA" id="ARBA00022884"/>
    </source>
</evidence>
<comment type="function">
    <text evidence="11 18">Catalyzes the ATP-dependent transfer of a sulfur to tRNA to produce 4-thiouridine in position 8 of tRNAs, which functions as a near-UV photosensor. Also catalyzes the transfer of sulfur to the sulfur carrier protein ThiS, forming ThiS-thiocarboxylate. This is a step in the synthesis of thiazole, in the thiamine biosynthesis pathway. The sulfur is donated as persulfide by IscS.</text>
</comment>
<comment type="subcellular location">
    <subcellularLocation>
        <location evidence="1 18">Cytoplasm</location>
    </subcellularLocation>
</comment>
<reference evidence="20" key="1">
    <citation type="journal article" date="2020" name="mSystems">
        <title>Genome- and Community-Level Interaction Insights into Carbon Utilization and Element Cycling Functions of Hydrothermarchaeota in Hydrothermal Sediment.</title>
        <authorList>
            <person name="Zhou Z."/>
            <person name="Liu Y."/>
            <person name="Xu W."/>
            <person name="Pan J."/>
            <person name="Luo Z.H."/>
            <person name="Li M."/>
        </authorList>
    </citation>
    <scope>NUCLEOTIDE SEQUENCE [LARGE SCALE GENOMIC DNA]</scope>
    <source>
        <strain evidence="20">SpSt-503</strain>
    </source>
</reference>
<dbReference type="GO" id="GO:0009229">
    <property type="term" value="P:thiamine diphosphate biosynthetic process"/>
    <property type="evidence" value="ECO:0007669"/>
    <property type="project" value="UniProtKB-UniRule"/>
</dbReference>
<comment type="catalytic activity">
    <reaction evidence="10 18">
        <text>[ThiS sulfur-carrier protein]-C-terminal Gly-Gly-AMP + S-sulfanyl-L-cysteinyl-[cysteine desulfurase] + AH2 = [ThiS sulfur-carrier protein]-C-terminal-Gly-aminoethanethioate + L-cysteinyl-[cysteine desulfurase] + A + AMP + 2 H(+)</text>
        <dbReference type="Rhea" id="RHEA:43340"/>
        <dbReference type="Rhea" id="RHEA-COMP:12157"/>
        <dbReference type="Rhea" id="RHEA-COMP:12158"/>
        <dbReference type="Rhea" id="RHEA-COMP:12910"/>
        <dbReference type="Rhea" id="RHEA-COMP:19908"/>
        <dbReference type="ChEBI" id="CHEBI:13193"/>
        <dbReference type="ChEBI" id="CHEBI:15378"/>
        <dbReference type="ChEBI" id="CHEBI:17499"/>
        <dbReference type="ChEBI" id="CHEBI:29950"/>
        <dbReference type="ChEBI" id="CHEBI:61963"/>
        <dbReference type="ChEBI" id="CHEBI:90618"/>
        <dbReference type="ChEBI" id="CHEBI:232372"/>
        <dbReference type="ChEBI" id="CHEBI:456215"/>
    </reaction>
</comment>
<comment type="pathway">
    <text evidence="18">Cofactor biosynthesis; thiamine diphosphate biosynthesis.</text>
</comment>
<keyword evidence="8 18" id="KW-0784">Thiamine biosynthesis</keyword>
<comment type="catalytic activity">
    <reaction evidence="9 18">
        <text>[ThiI sulfur-carrier protein]-S-sulfanyl-L-cysteine + a uridine in tRNA + 2 reduced [2Fe-2S]-[ferredoxin] + ATP + H(+) = [ThiI sulfur-carrier protein]-L-cysteine + a 4-thiouridine in tRNA + 2 oxidized [2Fe-2S]-[ferredoxin] + AMP + diphosphate</text>
        <dbReference type="Rhea" id="RHEA:24176"/>
        <dbReference type="Rhea" id="RHEA-COMP:10000"/>
        <dbReference type="Rhea" id="RHEA-COMP:10001"/>
        <dbReference type="Rhea" id="RHEA-COMP:13337"/>
        <dbReference type="Rhea" id="RHEA-COMP:13338"/>
        <dbReference type="Rhea" id="RHEA-COMP:13339"/>
        <dbReference type="Rhea" id="RHEA-COMP:13340"/>
        <dbReference type="ChEBI" id="CHEBI:15378"/>
        <dbReference type="ChEBI" id="CHEBI:29950"/>
        <dbReference type="ChEBI" id="CHEBI:30616"/>
        <dbReference type="ChEBI" id="CHEBI:33019"/>
        <dbReference type="ChEBI" id="CHEBI:33737"/>
        <dbReference type="ChEBI" id="CHEBI:33738"/>
        <dbReference type="ChEBI" id="CHEBI:61963"/>
        <dbReference type="ChEBI" id="CHEBI:65315"/>
        <dbReference type="ChEBI" id="CHEBI:136798"/>
        <dbReference type="ChEBI" id="CHEBI:456215"/>
        <dbReference type="EC" id="2.8.1.4"/>
    </reaction>
</comment>
<evidence type="ECO:0000256" key="1">
    <source>
        <dbReference type="ARBA" id="ARBA00004496"/>
    </source>
</evidence>
<evidence type="ECO:0000256" key="13">
    <source>
        <dbReference type="ARBA" id="ARBA00066827"/>
    </source>
</evidence>
<evidence type="ECO:0000313" key="20">
    <source>
        <dbReference type="EMBL" id="HFH30446.1"/>
    </source>
</evidence>
<dbReference type="SUPFAM" id="SSF52402">
    <property type="entry name" value="Adenine nucleotide alpha hydrolases-like"/>
    <property type="match status" value="1"/>
</dbReference>
<dbReference type="Gene3D" id="3.30.2130.30">
    <property type="match status" value="1"/>
</dbReference>
<organism evidence="20">
    <name type="scientific">Gracilinema caldarium</name>
    <dbReference type="NCBI Taxonomy" id="215591"/>
    <lineage>
        <taxon>Bacteria</taxon>
        <taxon>Pseudomonadati</taxon>
        <taxon>Spirochaetota</taxon>
        <taxon>Spirochaetia</taxon>
        <taxon>Spirochaetales</taxon>
        <taxon>Breznakiellaceae</taxon>
        <taxon>Gracilinema</taxon>
    </lineage>
</organism>
<dbReference type="EMBL" id="DSVL01000408">
    <property type="protein sequence ID" value="HFH30446.1"/>
    <property type="molecule type" value="Genomic_DNA"/>
</dbReference>
<feature type="binding site" evidence="18">
    <location>
        <position position="293"/>
    </location>
    <ligand>
        <name>ATP</name>
        <dbReference type="ChEBI" id="CHEBI:30616"/>
    </ligand>
</feature>
<comment type="caution">
    <text evidence="20">The sequence shown here is derived from an EMBL/GenBank/DDBJ whole genome shotgun (WGS) entry which is preliminary data.</text>
</comment>
<keyword evidence="6 18" id="KW-0067">ATP-binding</keyword>
<dbReference type="PROSITE" id="PS51165">
    <property type="entry name" value="THUMP"/>
    <property type="match status" value="1"/>
</dbReference>
<dbReference type="Pfam" id="PF02568">
    <property type="entry name" value="ThiI"/>
    <property type="match status" value="1"/>
</dbReference>
<feature type="binding site" evidence="18">
    <location>
        <position position="284"/>
    </location>
    <ligand>
        <name>ATP</name>
        <dbReference type="ChEBI" id="CHEBI:30616"/>
    </ligand>
</feature>
<dbReference type="PANTHER" id="PTHR43209:SF1">
    <property type="entry name" value="TRNA SULFURTRANSFERASE"/>
    <property type="match status" value="1"/>
</dbReference>
<evidence type="ECO:0000256" key="4">
    <source>
        <dbReference type="ARBA" id="ARBA00022679"/>
    </source>
</evidence>
<dbReference type="InterPro" id="IPR049962">
    <property type="entry name" value="THUMP_ThiI"/>
</dbReference>
<evidence type="ECO:0000256" key="16">
    <source>
        <dbReference type="ARBA" id="ARBA00077849"/>
    </source>
</evidence>
<dbReference type="SUPFAM" id="SSF143437">
    <property type="entry name" value="THUMP domain-like"/>
    <property type="match status" value="1"/>
</dbReference>
<comment type="similarity">
    <text evidence="12 18">Belongs to the ThiI family.</text>
</comment>
<feature type="binding site" evidence="18">
    <location>
        <position position="262"/>
    </location>
    <ligand>
        <name>ATP</name>
        <dbReference type="ChEBI" id="CHEBI:30616"/>
    </ligand>
</feature>
<dbReference type="Gene3D" id="3.40.50.620">
    <property type="entry name" value="HUPs"/>
    <property type="match status" value="1"/>
</dbReference>
<name>A0A7C3IRL6_9SPIR</name>
<evidence type="ECO:0000259" key="19">
    <source>
        <dbReference type="PROSITE" id="PS51165"/>
    </source>
</evidence>
<dbReference type="NCBIfam" id="TIGR00342">
    <property type="entry name" value="tRNA uracil 4-sulfurtransferase ThiI"/>
    <property type="match status" value="1"/>
</dbReference>
<feature type="binding site" evidence="18">
    <location>
        <begin position="205"/>
        <end position="206"/>
    </location>
    <ligand>
        <name>ATP</name>
        <dbReference type="ChEBI" id="CHEBI:30616"/>
    </ligand>
</feature>
<proteinExistence type="inferred from homology"/>
<keyword evidence="3 18" id="KW-0820">tRNA-binding</keyword>
<dbReference type="PANTHER" id="PTHR43209">
    <property type="entry name" value="TRNA SULFURTRANSFERASE"/>
    <property type="match status" value="1"/>
</dbReference>
<dbReference type="InterPro" id="IPR020536">
    <property type="entry name" value="ThiI_AANH"/>
</dbReference>